<dbReference type="InterPro" id="IPR005754">
    <property type="entry name" value="Sortase"/>
</dbReference>
<dbReference type="Pfam" id="PF04203">
    <property type="entry name" value="Sortase"/>
    <property type="match status" value="1"/>
</dbReference>
<keyword evidence="2" id="KW-1133">Transmembrane helix</keyword>
<dbReference type="SUPFAM" id="SSF63817">
    <property type="entry name" value="Sortase"/>
    <property type="match status" value="1"/>
</dbReference>
<comment type="caution">
    <text evidence="3">The sequence shown here is derived from an EMBL/GenBank/DDBJ whole genome shotgun (WGS) entry which is preliminary data.</text>
</comment>
<keyword evidence="2" id="KW-0472">Membrane</keyword>
<dbReference type="Gene3D" id="2.40.260.10">
    <property type="entry name" value="Sortase"/>
    <property type="match status" value="1"/>
</dbReference>
<sequence>MKEKLNIFFLCFFIAVFVAAAAIWLVFSYRYRQQLSNEEHTYKEIQNKLIRENTWKDTDKISFYDNSNDNSENTRNKNIKTSHGLDIAKIPDVDFNSLKKYNNDIYAWIQIPKLGISYPVLQHRRINNYYLTHNLDKSFGYPGCIFSETGSKKDFSDALTVLYGHNMKNGSMFGMLHRFDNTDFSKVKCYINIITPISKIRYKIVTNAVWGTKNIPSSFKNSDEGLIKLLNTVRLNLSHKNTIHLKKSISSKNQHMLVLSTCGSNDRSRFLIIALKQNEWRIKF</sequence>
<dbReference type="InterPro" id="IPR009835">
    <property type="entry name" value="SrtB"/>
</dbReference>
<dbReference type="InterPro" id="IPR023365">
    <property type="entry name" value="Sortase_dom-sf"/>
</dbReference>
<feature type="transmembrane region" description="Helical" evidence="2">
    <location>
        <begin position="7"/>
        <end position="27"/>
    </location>
</feature>
<keyword evidence="2" id="KW-0812">Transmembrane</keyword>
<accession>A0AAW3JV53</accession>
<organism evidence="3 4">
    <name type="scientific">Butyribacter intestini</name>
    <dbReference type="NCBI Taxonomy" id="1703332"/>
    <lineage>
        <taxon>Bacteria</taxon>
        <taxon>Bacillati</taxon>
        <taxon>Bacillota</taxon>
        <taxon>Clostridia</taxon>
        <taxon>Lachnospirales</taxon>
        <taxon>Lachnospiraceae</taxon>
        <taxon>Butyribacter</taxon>
    </lineage>
</organism>
<evidence type="ECO:0000313" key="3">
    <source>
        <dbReference type="EMBL" id="KQC86121.1"/>
    </source>
</evidence>
<dbReference type="AlphaFoldDB" id="A0AAW3JV53"/>
<gene>
    <name evidence="3" type="ORF">APZ18_02685</name>
</gene>
<reference evidence="3 4" key="1">
    <citation type="submission" date="2015-10" db="EMBL/GenBank/DDBJ databases">
        <title>Butyribacter intestini gen. nov., sp. nov., a butyric acid-producing bacterium of the family Lachnospiraceae isolated from the human faeces.</title>
        <authorList>
            <person name="Zou Y."/>
            <person name="Xue W."/>
            <person name="Luo G."/>
            <person name="Lv M."/>
        </authorList>
    </citation>
    <scope>NUCLEOTIDE SEQUENCE [LARGE SCALE GENOMIC DNA]</scope>
    <source>
        <strain evidence="3 4">TF01-11</strain>
    </source>
</reference>
<dbReference type="EMBL" id="LLKB01000001">
    <property type="protein sequence ID" value="KQC86121.1"/>
    <property type="molecule type" value="Genomic_DNA"/>
</dbReference>
<dbReference type="GO" id="GO:0016787">
    <property type="term" value="F:hydrolase activity"/>
    <property type="evidence" value="ECO:0007669"/>
    <property type="project" value="UniProtKB-KW"/>
</dbReference>
<dbReference type="CDD" id="cd05826">
    <property type="entry name" value="Sortase_B"/>
    <property type="match status" value="1"/>
</dbReference>
<keyword evidence="4" id="KW-1185">Reference proteome</keyword>
<keyword evidence="1" id="KW-0378">Hydrolase</keyword>
<evidence type="ECO:0008006" key="5">
    <source>
        <dbReference type="Google" id="ProtNLM"/>
    </source>
</evidence>
<dbReference type="RefSeq" id="WP_055941367.1">
    <property type="nucleotide sequence ID" value="NZ_JAQDDZ010000003.1"/>
</dbReference>
<evidence type="ECO:0000256" key="2">
    <source>
        <dbReference type="SAM" id="Phobius"/>
    </source>
</evidence>
<proteinExistence type="predicted"/>
<dbReference type="Proteomes" id="UP000050833">
    <property type="component" value="Unassembled WGS sequence"/>
</dbReference>
<name>A0AAW3JV53_9FIRM</name>
<evidence type="ECO:0000313" key="4">
    <source>
        <dbReference type="Proteomes" id="UP000050833"/>
    </source>
</evidence>
<protein>
    <recommendedName>
        <fullName evidence="5">Sortase family protein</fullName>
    </recommendedName>
</protein>
<evidence type="ECO:0000256" key="1">
    <source>
        <dbReference type="ARBA" id="ARBA00022801"/>
    </source>
</evidence>